<evidence type="ECO:0000256" key="12">
    <source>
        <dbReference type="RuleBase" id="RU004006"/>
    </source>
</evidence>
<dbReference type="OrthoDB" id="9805969at2"/>
<keyword evidence="15" id="KW-1185">Reference proteome</keyword>
<evidence type="ECO:0000256" key="6">
    <source>
        <dbReference type="ARBA" id="ARBA00022980"/>
    </source>
</evidence>
<evidence type="ECO:0000256" key="9">
    <source>
        <dbReference type="ARBA" id="ARBA00035207"/>
    </source>
</evidence>
<evidence type="ECO:0000256" key="1">
    <source>
        <dbReference type="ARBA" id="ARBA00003478"/>
    </source>
</evidence>
<evidence type="ECO:0000256" key="13">
    <source>
        <dbReference type="RuleBase" id="RU004008"/>
    </source>
</evidence>
<comment type="function">
    <text evidence="1 10">The globular domain of the protein is located near the polypeptide exit tunnel on the outside of the subunit, while an extended beta-hairpin is found that lines the wall of the exit tunnel in the center of the 70S ribosome.</text>
</comment>
<dbReference type="AlphaFoldDB" id="A0A1M4YUS9"/>
<evidence type="ECO:0000313" key="15">
    <source>
        <dbReference type="Proteomes" id="UP000184088"/>
    </source>
</evidence>
<protein>
    <recommendedName>
        <fullName evidence="9 10">Large ribosomal subunit protein uL22</fullName>
    </recommendedName>
</protein>
<evidence type="ECO:0000256" key="11">
    <source>
        <dbReference type="RuleBase" id="RU004005"/>
    </source>
</evidence>
<dbReference type="PROSITE" id="PS00464">
    <property type="entry name" value="RIBOSOMAL_L22"/>
    <property type="match status" value="1"/>
</dbReference>
<dbReference type="Pfam" id="PF00237">
    <property type="entry name" value="Ribosomal_L22"/>
    <property type="match status" value="1"/>
</dbReference>
<dbReference type="NCBIfam" id="TIGR01044">
    <property type="entry name" value="rplV_bact"/>
    <property type="match status" value="1"/>
</dbReference>
<dbReference type="Proteomes" id="UP000184088">
    <property type="component" value="Unassembled WGS sequence"/>
</dbReference>
<dbReference type="InterPro" id="IPR001063">
    <property type="entry name" value="Ribosomal_uL22"/>
</dbReference>
<name>A0A1M4YUS9_9THEO</name>
<gene>
    <name evidence="10" type="primary">rplV</name>
    <name evidence="14" type="ORF">SAMN02746089_01301</name>
</gene>
<comment type="function">
    <text evidence="10 13">This protein binds specifically to 23S rRNA; its binding is stimulated by other ribosomal proteins, e.g., L4, L17, and L20. It is important during the early stages of 50S assembly. It makes multiple contacts with different domains of the 23S rRNA in the assembled 50S subunit and ribosome.</text>
</comment>
<evidence type="ECO:0000256" key="8">
    <source>
        <dbReference type="ARBA" id="ARBA00025084"/>
    </source>
</evidence>
<keyword evidence="6 10" id="KW-0689">Ribosomal protein</keyword>
<dbReference type="InterPro" id="IPR018260">
    <property type="entry name" value="Ribosomal_uL22_CS"/>
</dbReference>
<organism evidence="14 15">
    <name type="scientific">Caldanaerobius fijiensis DSM 17918</name>
    <dbReference type="NCBI Taxonomy" id="1121256"/>
    <lineage>
        <taxon>Bacteria</taxon>
        <taxon>Bacillati</taxon>
        <taxon>Bacillota</taxon>
        <taxon>Clostridia</taxon>
        <taxon>Thermoanaerobacterales</taxon>
        <taxon>Thermoanaerobacteraceae</taxon>
        <taxon>Caldanaerobius</taxon>
    </lineage>
</organism>
<keyword evidence="4 10" id="KW-0699">rRNA-binding</keyword>
<dbReference type="STRING" id="1121256.SAMN02746089_01301"/>
<dbReference type="GO" id="GO:0019843">
    <property type="term" value="F:rRNA binding"/>
    <property type="evidence" value="ECO:0007669"/>
    <property type="project" value="UniProtKB-UniRule"/>
</dbReference>
<evidence type="ECO:0000256" key="7">
    <source>
        <dbReference type="ARBA" id="ARBA00023274"/>
    </source>
</evidence>
<dbReference type="PANTHER" id="PTHR13501">
    <property type="entry name" value="CHLOROPLAST 50S RIBOSOMAL PROTEIN L22-RELATED"/>
    <property type="match status" value="1"/>
</dbReference>
<dbReference type="Gene3D" id="3.90.470.10">
    <property type="entry name" value="Ribosomal protein L22/L17"/>
    <property type="match status" value="1"/>
</dbReference>
<evidence type="ECO:0000256" key="4">
    <source>
        <dbReference type="ARBA" id="ARBA00022730"/>
    </source>
</evidence>
<dbReference type="EMBL" id="FQVH01000011">
    <property type="protein sequence ID" value="SHF09520.1"/>
    <property type="molecule type" value="Genomic_DNA"/>
</dbReference>
<comment type="function">
    <text evidence="8">This protein binds specifically to 23S rRNA; its binding is stimulated by other ribosomal proteins, e.g. L4, L17, and L20. It is important during the early stages of 50S assembly. It makes multiple contacts with different domains of the 23S rRNA in the assembled 50S subunit and ribosome.</text>
</comment>
<reference evidence="14 15" key="1">
    <citation type="submission" date="2016-11" db="EMBL/GenBank/DDBJ databases">
        <authorList>
            <person name="Jaros S."/>
            <person name="Januszkiewicz K."/>
            <person name="Wedrychowicz H."/>
        </authorList>
    </citation>
    <scope>NUCLEOTIDE SEQUENCE [LARGE SCALE GENOMIC DNA]</scope>
    <source>
        <strain evidence="14 15">DSM 17918</strain>
    </source>
</reference>
<dbReference type="InterPro" id="IPR047867">
    <property type="entry name" value="Ribosomal_uL22_bac/org-type"/>
</dbReference>
<accession>A0A1M4YUS9</accession>
<comment type="subunit">
    <text evidence="3 10 12">Part of the 50S ribosomal subunit.</text>
</comment>
<dbReference type="FunFam" id="3.90.470.10:FF:000011">
    <property type="entry name" value="50S ribosomal protein L22"/>
    <property type="match status" value="1"/>
</dbReference>
<dbReference type="GO" id="GO:0022625">
    <property type="term" value="C:cytosolic large ribosomal subunit"/>
    <property type="evidence" value="ECO:0007669"/>
    <property type="project" value="TreeGrafter"/>
</dbReference>
<keyword evidence="5 10" id="KW-0694">RNA-binding</keyword>
<dbReference type="PANTHER" id="PTHR13501:SF8">
    <property type="entry name" value="LARGE RIBOSOMAL SUBUNIT PROTEIN UL22M"/>
    <property type="match status" value="1"/>
</dbReference>
<dbReference type="HAMAP" id="MF_01331_B">
    <property type="entry name" value="Ribosomal_uL22_B"/>
    <property type="match status" value="1"/>
</dbReference>
<keyword evidence="7 10" id="KW-0687">Ribonucleoprotein</keyword>
<dbReference type="CDD" id="cd00336">
    <property type="entry name" value="Ribosomal_L22"/>
    <property type="match status" value="1"/>
</dbReference>
<evidence type="ECO:0000256" key="2">
    <source>
        <dbReference type="ARBA" id="ARBA00009451"/>
    </source>
</evidence>
<dbReference type="GO" id="GO:0006412">
    <property type="term" value="P:translation"/>
    <property type="evidence" value="ECO:0007669"/>
    <property type="project" value="UniProtKB-UniRule"/>
</dbReference>
<evidence type="ECO:0000313" key="14">
    <source>
        <dbReference type="EMBL" id="SHF09520.1"/>
    </source>
</evidence>
<evidence type="ECO:0000256" key="5">
    <source>
        <dbReference type="ARBA" id="ARBA00022884"/>
    </source>
</evidence>
<dbReference type="SUPFAM" id="SSF54843">
    <property type="entry name" value="Ribosomal protein L22"/>
    <property type="match status" value="1"/>
</dbReference>
<evidence type="ECO:0000256" key="10">
    <source>
        <dbReference type="HAMAP-Rule" id="MF_01331"/>
    </source>
</evidence>
<comment type="similarity">
    <text evidence="2 10 11">Belongs to the universal ribosomal protein uL22 family.</text>
</comment>
<dbReference type="InterPro" id="IPR036394">
    <property type="entry name" value="Ribosomal_uL22_sf"/>
</dbReference>
<evidence type="ECO:0000256" key="3">
    <source>
        <dbReference type="ARBA" id="ARBA00011838"/>
    </source>
</evidence>
<proteinExistence type="inferred from homology"/>
<dbReference type="RefSeq" id="WP_073342994.1">
    <property type="nucleotide sequence ID" value="NZ_FQVH01000011.1"/>
</dbReference>
<dbReference type="InterPro" id="IPR005727">
    <property type="entry name" value="Ribosomal_uL22_bac/chlpt-type"/>
</dbReference>
<sequence>MEARATARYLRLSPLKARLVVDMIRGKSVREAMAILNYTPNKAAYYLRKVLKSAVANAENNFNMNADNLYVAEVFANPGPIMKRYKPRARGRADVMRRRTSHLTVVVKER</sequence>
<dbReference type="GO" id="GO:0003735">
    <property type="term" value="F:structural constituent of ribosome"/>
    <property type="evidence" value="ECO:0007669"/>
    <property type="project" value="InterPro"/>
</dbReference>